<dbReference type="Gene3D" id="3.30.497.10">
    <property type="entry name" value="Antithrombin, subunit I, domain 2"/>
    <property type="match status" value="1"/>
</dbReference>
<comment type="similarity">
    <text evidence="1">Belongs to the serpin family.</text>
</comment>
<dbReference type="GO" id="GO:0004867">
    <property type="term" value="F:serine-type endopeptidase inhibitor activity"/>
    <property type="evidence" value="ECO:0007669"/>
    <property type="project" value="InterPro"/>
</dbReference>
<dbReference type="Gene3D" id="2.30.39.10">
    <property type="entry name" value="Alpha-1-antitrypsin, domain 1"/>
    <property type="match status" value="1"/>
</dbReference>
<feature type="compositionally biased region" description="Basic and acidic residues" evidence="2">
    <location>
        <begin position="33"/>
        <end position="43"/>
    </location>
</feature>
<dbReference type="InterPro" id="IPR042185">
    <property type="entry name" value="Serpin_sf_2"/>
</dbReference>
<dbReference type="RefSeq" id="WP_117586543.1">
    <property type="nucleotide sequence ID" value="NZ_QRVA01000022.1"/>
</dbReference>
<dbReference type="SUPFAM" id="SSF56574">
    <property type="entry name" value="Serpins"/>
    <property type="match status" value="1"/>
</dbReference>
<evidence type="ECO:0000259" key="4">
    <source>
        <dbReference type="SMART" id="SM00093"/>
    </source>
</evidence>
<organism evidence="5 6">
    <name type="scientific">Segatella copri</name>
    <dbReference type="NCBI Taxonomy" id="165179"/>
    <lineage>
        <taxon>Bacteria</taxon>
        <taxon>Pseudomonadati</taxon>
        <taxon>Bacteroidota</taxon>
        <taxon>Bacteroidia</taxon>
        <taxon>Bacteroidales</taxon>
        <taxon>Prevotellaceae</taxon>
        <taxon>Segatella</taxon>
    </lineage>
</organism>
<comment type="caution">
    <text evidence="5">The sequence shown here is derived from an EMBL/GenBank/DDBJ whole genome shotgun (WGS) entry which is preliminary data.</text>
</comment>
<keyword evidence="3" id="KW-0732">Signal</keyword>
<feature type="signal peptide" evidence="3">
    <location>
        <begin position="1"/>
        <end position="27"/>
    </location>
</feature>
<name>A0A3E5E6T7_9BACT</name>
<dbReference type="CDD" id="cd19588">
    <property type="entry name" value="serpin_miropin-like"/>
    <property type="match status" value="1"/>
</dbReference>
<evidence type="ECO:0000256" key="2">
    <source>
        <dbReference type="SAM" id="MobiDB-lite"/>
    </source>
</evidence>
<dbReference type="PROSITE" id="PS51257">
    <property type="entry name" value="PROKAR_LIPOPROTEIN"/>
    <property type="match status" value="1"/>
</dbReference>
<dbReference type="PANTHER" id="PTHR11461">
    <property type="entry name" value="SERINE PROTEASE INHIBITOR, SERPIN"/>
    <property type="match status" value="1"/>
</dbReference>
<dbReference type="Proteomes" id="UP000283872">
    <property type="component" value="Unassembled WGS sequence"/>
</dbReference>
<sequence>MYKKVFSAAILASAAMAMTSCSSSKNAQNENATKAEKITEAEAARPSADEEMDESYLILSEAQQNIVKKNNDFAFKLYQQISGMDSEVVSPMSIAYLMGMLANGADGKTQQEILKAIGCEGVSVKELNNCYKALMLSAGKLDKQTTVNIANFIAINKNFRLKSDFAHTVADSYQAGVESMDFTSPKSATRINDWCKKQTKGMIPSIIDQVDPAAVSYLLNAIYFNGTWQEKFDAKNTRLENFSGYTRDIKKVNMMHLNKKFAYTENDMLQAVELPYGNGSYQMTVLLPKAGKSISKVMKEMDADKLQKLSNDMDRCQVDLKFPKFTTEMDLSLNQIISKLGAPSIFQPGTADFSRFANGSFYVSKMLQKAKIEVSERGTKAAAVTAAVMLTSLGPNEMKRVEFHANRPFVYFITERNSGAILFMGQFLGE</sequence>
<proteinExistence type="inferred from homology"/>
<feature type="chain" id="PRO_5043182897" evidence="3">
    <location>
        <begin position="28"/>
        <end position="430"/>
    </location>
</feature>
<evidence type="ECO:0000313" key="6">
    <source>
        <dbReference type="Proteomes" id="UP000283872"/>
    </source>
</evidence>
<accession>A0A3E5E6T7</accession>
<dbReference type="InterPro" id="IPR023796">
    <property type="entry name" value="Serpin_dom"/>
</dbReference>
<protein>
    <submittedName>
        <fullName evidence="5">Serpin family protein</fullName>
    </submittedName>
</protein>
<dbReference type="Pfam" id="PF00079">
    <property type="entry name" value="Serpin"/>
    <property type="match status" value="1"/>
</dbReference>
<evidence type="ECO:0000313" key="5">
    <source>
        <dbReference type="EMBL" id="RGS14885.1"/>
    </source>
</evidence>
<evidence type="ECO:0000256" key="3">
    <source>
        <dbReference type="SAM" id="SignalP"/>
    </source>
</evidence>
<dbReference type="InterPro" id="IPR042178">
    <property type="entry name" value="Serpin_sf_1"/>
</dbReference>
<dbReference type="InterPro" id="IPR000215">
    <property type="entry name" value="Serpin_fam"/>
</dbReference>
<feature type="region of interest" description="Disordered" evidence="2">
    <location>
        <begin position="23"/>
        <end position="49"/>
    </location>
</feature>
<dbReference type="GO" id="GO:0005615">
    <property type="term" value="C:extracellular space"/>
    <property type="evidence" value="ECO:0007669"/>
    <property type="project" value="InterPro"/>
</dbReference>
<feature type="domain" description="Serpin" evidence="4">
    <location>
        <begin position="75"/>
        <end position="430"/>
    </location>
</feature>
<dbReference type="InterPro" id="IPR023795">
    <property type="entry name" value="Serpin_CS"/>
</dbReference>
<dbReference type="AlphaFoldDB" id="A0A3E5E6T7"/>
<dbReference type="PANTHER" id="PTHR11461:SF211">
    <property type="entry name" value="GH10112P-RELATED"/>
    <property type="match status" value="1"/>
</dbReference>
<dbReference type="PROSITE" id="PS00284">
    <property type="entry name" value="SERPIN"/>
    <property type="match status" value="1"/>
</dbReference>
<dbReference type="InterPro" id="IPR036186">
    <property type="entry name" value="Serpin_sf"/>
</dbReference>
<gene>
    <name evidence="5" type="ORF">DWY11_09570</name>
</gene>
<dbReference type="EMBL" id="QRVA01000022">
    <property type="protein sequence ID" value="RGS14885.1"/>
    <property type="molecule type" value="Genomic_DNA"/>
</dbReference>
<evidence type="ECO:0000256" key="1">
    <source>
        <dbReference type="RuleBase" id="RU000411"/>
    </source>
</evidence>
<dbReference type="SMART" id="SM00093">
    <property type="entry name" value="SERPIN"/>
    <property type="match status" value="1"/>
</dbReference>
<reference evidence="5 6" key="1">
    <citation type="submission" date="2018-08" db="EMBL/GenBank/DDBJ databases">
        <title>A genome reference for cultivated species of the human gut microbiota.</title>
        <authorList>
            <person name="Zou Y."/>
            <person name="Xue W."/>
            <person name="Luo G."/>
        </authorList>
    </citation>
    <scope>NUCLEOTIDE SEQUENCE [LARGE SCALE GENOMIC DNA]</scope>
    <source>
        <strain evidence="5 6">AF24-12</strain>
    </source>
</reference>